<feature type="compositionally biased region" description="Low complexity" evidence="1">
    <location>
        <begin position="1416"/>
        <end position="1426"/>
    </location>
</feature>
<name>A0AAW0HTJ5_MYOGA</name>
<feature type="region of interest" description="Disordered" evidence="1">
    <location>
        <begin position="292"/>
        <end position="311"/>
    </location>
</feature>
<feature type="compositionally biased region" description="Pro residues" evidence="1">
    <location>
        <begin position="223"/>
        <end position="240"/>
    </location>
</feature>
<feature type="compositionally biased region" description="Low complexity" evidence="1">
    <location>
        <begin position="1172"/>
        <end position="1188"/>
    </location>
</feature>
<feature type="compositionally biased region" description="Gly residues" evidence="1">
    <location>
        <begin position="540"/>
        <end position="555"/>
    </location>
</feature>
<dbReference type="Pfam" id="PF13926">
    <property type="entry name" value="DUF4211"/>
    <property type="match status" value="1"/>
</dbReference>
<feature type="compositionally biased region" description="Low complexity" evidence="1">
    <location>
        <begin position="408"/>
        <end position="429"/>
    </location>
</feature>
<feature type="region of interest" description="Disordered" evidence="1">
    <location>
        <begin position="214"/>
        <end position="280"/>
    </location>
</feature>
<feature type="region of interest" description="Disordered" evidence="1">
    <location>
        <begin position="645"/>
        <end position="694"/>
    </location>
</feature>
<gene>
    <name evidence="3" type="ORF">U0070_023078</name>
</gene>
<feature type="region of interest" description="Disordered" evidence="1">
    <location>
        <begin position="1287"/>
        <end position="1357"/>
    </location>
</feature>
<feature type="region of interest" description="Disordered" evidence="1">
    <location>
        <begin position="949"/>
        <end position="1058"/>
    </location>
</feature>
<feature type="compositionally biased region" description="Gly residues" evidence="1">
    <location>
        <begin position="670"/>
        <end position="680"/>
    </location>
</feature>
<feature type="region of interest" description="Disordered" evidence="1">
    <location>
        <begin position="755"/>
        <end position="847"/>
    </location>
</feature>
<dbReference type="InterPro" id="IPR025451">
    <property type="entry name" value="DUF4211"/>
</dbReference>
<dbReference type="EMBL" id="JBBHLL010000338">
    <property type="protein sequence ID" value="KAK7805475.1"/>
    <property type="molecule type" value="Genomic_DNA"/>
</dbReference>
<feature type="compositionally biased region" description="Pro residues" evidence="1">
    <location>
        <begin position="296"/>
        <end position="305"/>
    </location>
</feature>
<feature type="compositionally biased region" description="Gly residues" evidence="1">
    <location>
        <begin position="365"/>
        <end position="377"/>
    </location>
</feature>
<dbReference type="InterPro" id="IPR052466">
    <property type="entry name" value="DNA_MethProtect_Complex"/>
</dbReference>
<protein>
    <recommendedName>
        <fullName evidence="2">DUF4211 domain-containing protein</fullName>
    </recommendedName>
</protein>
<feature type="region of interest" description="Disordered" evidence="1">
    <location>
        <begin position="329"/>
        <end position="582"/>
    </location>
</feature>
<evidence type="ECO:0000259" key="2">
    <source>
        <dbReference type="Pfam" id="PF13926"/>
    </source>
</evidence>
<evidence type="ECO:0000313" key="4">
    <source>
        <dbReference type="Proteomes" id="UP001488838"/>
    </source>
</evidence>
<feature type="compositionally biased region" description="Pro residues" evidence="1">
    <location>
        <begin position="1445"/>
        <end position="1500"/>
    </location>
</feature>
<feature type="compositionally biased region" description="Pro residues" evidence="1">
    <location>
        <begin position="830"/>
        <end position="844"/>
    </location>
</feature>
<feature type="compositionally biased region" description="Polar residues" evidence="1">
    <location>
        <begin position="520"/>
        <end position="534"/>
    </location>
</feature>
<feature type="compositionally biased region" description="Basic and acidic residues" evidence="1">
    <location>
        <begin position="1669"/>
        <end position="1680"/>
    </location>
</feature>
<feature type="compositionally biased region" description="Basic and acidic residues" evidence="1">
    <location>
        <begin position="1506"/>
        <end position="1518"/>
    </location>
</feature>
<feature type="compositionally biased region" description="Low complexity" evidence="1">
    <location>
        <begin position="1788"/>
        <end position="1799"/>
    </location>
</feature>
<feature type="compositionally biased region" description="Pro residues" evidence="1">
    <location>
        <begin position="1034"/>
        <end position="1046"/>
    </location>
</feature>
<accession>A0AAW0HTJ5</accession>
<feature type="domain" description="DUF4211" evidence="2">
    <location>
        <begin position="1810"/>
        <end position="1871"/>
    </location>
</feature>
<sequence length="2042" mass="212678">MDRNYPSAGFGDPLGAGAGWSYERSAKASLVYGSSRTSHPETDILHRQAYAAPHPLQSYATNHHPAGLSGLFDTGLHHAGSAGPDASVMNLISALESRGPQPGPSASSLLSQFRSPSWQTAMHTPGPTELFISGALPGSSTFPSSSALSAYQHPASFGSRPFPVPSSLSLQDPPFSPPANGLLSPHDVLHLKPSQAPAVPSSLGFERLAGGGVLGPAGLGPAQTPPYRPGPPDPPPPPRHLPTQFNLLASSSAATATEPSSPQLYNFSGAAPGPPPERALPRQDTVIKHYQRPASAQPPPPPPPAHSLQHYLSCGGSYPSMGHRASLACSPLGGGEPSPGAGEPSKGGPSGATAGAAGRATGPETAGGGGAGGGGGYRPIIQSPGYKTSKGGYGPATGGATRPPPPRSTATPKCQSLGGPAAAYAAGKASGAGGAGGQAYSPGQPQGLLGPQAYGQGFGGGQAQDLSKGPSYSGGPPQPPSGPPPPGLATCQSYSPDQLQGQLYGVQGEPYPGPAAHSQGLPTASPSLSYSTGHSPALSGHGGGWGPSSLGGGGEASPSHIIRPLQSPPATGRPPGVGSPGAPGKYLSSVLASAPFLAPPGASSYAAGAGGYKGKGDGSELLAGPGGATTERTEDEEFLIQHLLQAPSPPRTSGADGLVGEDGPADAAKGLGGSGGAGGPPGTPYELAKEDPQRYHLQSVIRTSASLDEGATAALELGLGRMKEKKKGPERGGETPEGLATSVVHYGAGAKELGAFLQKSPPPPPPTAQPNQTTPHGLLLEAGGPDLPMVLPPPPPQLLPSVLSHAPSPSPSAPKVGVHLLEPASRDGAPQPPPPPPPPPPPMPLQLEAHLRSHGLEPTAPSPRLRPEESLEPPGAMQELLGALEPLPPGPGDTGVGPPNSEGKDPAGAYRSPSPQGTKAPRFVPLTSICFPDSLLQDEERSFFPTMEEMFGGGAADDYGKAGQTEDDGDPKTGAGPPPGPTAYDPYGPYCGGRASGTGPETPGLGLDPNKPPELPSTVNAEPLGLIQSGPHQSAPPPPPPPPPVSEPKGGLTSPIFCSTKPKKLLKTSSFHLLRRRDPPFQTPKKLYAQEYEFEADEDKADVPADIRLNPRRLPDLVSSCRSRPALSPLGDIDFCPPNPGPDGPRRRGRKPTKAKRDGPPRPRGRPRIRPLEGPAIAGPASASIAADGAKKPRGRGRGRGRKAEEMGSTRLEPLKPLKIKLSVPKAGEGLGAPANDAVSGVDHNSLDSNLTREKIEAKIKEVEEKQPEMKSGFMASFLDFLKSGKRHPPLYQAGLTPPLSPPKSVPASVPTRGLQPPPPTAPTVPHPAPSGPFSLGGALEAAETEGLGLGCPSPCKRLDEELKRNLETLPSFSSDEEDSVAKNRDLQESISSAISALDDPPLTGPKDTPTPEEPPLGTGPTVSVSGPPPLPSLPSTNSNGTPVPALPSPTPLVTPVASSPPPPQPPPPPALPSPPPPPPPAPTAVPPVAPPEEPAAPSPEDPEPPDARPLHLAKKQETAAVCGETDEEAGESGGEGIFRERDEFVIRAEDIPSLKLALQTGREPPPIWRVQKALLQKFTPEIKDGQRQFCATSNYLGYFGDAKNRYQRLYVKFLENVNKKDYVRVCARKPWHRPPLPVRRSGQSKGPTPVGGSSAPPSKAPAPPAKPETPEKATSEKPPELTPEPAVLEPPATEKPSPPRPVEKEKEKEKEKERVTRGSDRPLRSERAASGRQMRTDRSLAAGQSTTSRLPKTRPTKVKAEPPPKKRKKWLKEAVGNASASGGPGGSSSDSESSPGAPSEDERAVPGRLLKTRAMREMYRSYVEMLVSTALDPDMIQALEDTHDELYLPPMRKIDGLLNEHKKKVLKRLSLSPALQVLGGLVRPLKIQESEHWSWVVRGSREVVTDPSAFPQDALHTFPHLQVEQTGEGSPEEGAVRLRPAGEPYNRKTLSKLKRNVVRAQEFKVELEKSGYYTLYHSLHHYKYHTFLRCRDQTLAIEGGAEDLGQEEVVQQCMRNQPWLEQLFDSFSDLLAQAQAHSRCG</sequence>
<dbReference type="PANTHER" id="PTHR14709">
    <property type="entry name" value="GLUTAMINE AND SERINE-RICH PROTEIN 1-RELATED"/>
    <property type="match status" value="1"/>
</dbReference>
<feature type="compositionally biased region" description="Pro residues" evidence="1">
    <location>
        <begin position="476"/>
        <end position="487"/>
    </location>
</feature>
<reference evidence="3 4" key="1">
    <citation type="journal article" date="2023" name="bioRxiv">
        <title>Conserved and derived expression patterns and positive selection on dental genes reveal complex evolutionary context of ever-growing rodent molars.</title>
        <authorList>
            <person name="Calamari Z.T."/>
            <person name="Song A."/>
            <person name="Cohen E."/>
            <person name="Akter M."/>
            <person name="Roy R.D."/>
            <person name="Hallikas O."/>
            <person name="Christensen M.M."/>
            <person name="Li P."/>
            <person name="Marangoni P."/>
            <person name="Jernvall J."/>
            <person name="Klein O.D."/>
        </authorList>
    </citation>
    <scope>NUCLEOTIDE SEQUENCE [LARGE SCALE GENOMIC DNA]</scope>
    <source>
        <strain evidence="3">V071</strain>
    </source>
</reference>
<dbReference type="PANTHER" id="PTHR14709:SF1">
    <property type="entry name" value="PROLINE-RICH PROTEIN 12"/>
    <property type="match status" value="1"/>
</dbReference>
<feature type="compositionally biased region" description="Pro residues" evidence="1">
    <location>
        <begin position="1659"/>
        <end position="1668"/>
    </location>
</feature>
<feature type="compositionally biased region" description="Basic and acidic residues" evidence="1">
    <location>
        <begin position="1702"/>
        <end position="1739"/>
    </location>
</feature>
<feature type="region of interest" description="Disordered" evidence="1">
    <location>
        <begin position="1633"/>
        <end position="1810"/>
    </location>
</feature>
<keyword evidence="4" id="KW-1185">Reference proteome</keyword>
<feature type="compositionally biased region" description="Low complexity" evidence="1">
    <location>
        <begin position="438"/>
        <end position="455"/>
    </location>
</feature>
<evidence type="ECO:0000313" key="3">
    <source>
        <dbReference type="EMBL" id="KAK7805475.1"/>
    </source>
</evidence>
<evidence type="ECO:0000256" key="1">
    <source>
        <dbReference type="SAM" id="MobiDB-lite"/>
    </source>
</evidence>
<dbReference type="Proteomes" id="UP001488838">
    <property type="component" value="Unassembled WGS sequence"/>
</dbReference>
<comment type="caution">
    <text evidence="3">The sequence shown here is derived from an EMBL/GenBank/DDBJ whole genome shotgun (WGS) entry which is preliminary data.</text>
</comment>
<feature type="compositionally biased region" description="Low complexity" evidence="1">
    <location>
        <begin position="338"/>
        <end position="364"/>
    </location>
</feature>
<feature type="region of interest" description="Disordered" evidence="1">
    <location>
        <begin position="881"/>
        <end position="923"/>
    </location>
</feature>
<feature type="compositionally biased region" description="Low complexity" evidence="1">
    <location>
        <begin position="1434"/>
        <end position="1444"/>
    </location>
</feature>
<feature type="compositionally biased region" description="Polar residues" evidence="1">
    <location>
        <begin position="490"/>
        <end position="501"/>
    </location>
</feature>
<feature type="region of interest" description="Disordered" evidence="1">
    <location>
        <begin position="1231"/>
        <end position="1250"/>
    </location>
</feature>
<feature type="compositionally biased region" description="Basic and acidic residues" evidence="1">
    <location>
        <begin position="1202"/>
        <end position="1216"/>
    </location>
</feature>
<feature type="compositionally biased region" description="Pro residues" evidence="1">
    <location>
        <begin position="1316"/>
        <end position="1331"/>
    </location>
</feature>
<feature type="region of interest" description="Disordered" evidence="1">
    <location>
        <begin position="1369"/>
        <end position="1538"/>
    </location>
</feature>
<feature type="compositionally biased region" description="Low complexity" evidence="1">
    <location>
        <begin position="249"/>
        <end position="262"/>
    </location>
</feature>
<organism evidence="3 4">
    <name type="scientific">Myodes glareolus</name>
    <name type="common">Bank vole</name>
    <name type="synonym">Clethrionomys glareolus</name>
    <dbReference type="NCBI Taxonomy" id="447135"/>
    <lineage>
        <taxon>Eukaryota</taxon>
        <taxon>Metazoa</taxon>
        <taxon>Chordata</taxon>
        <taxon>Craniata</taxon>
        <taxon>Vertebrata</taxon>
        <taxon>Euteleostomi</taxon>
        <taxon>Mammalia</taxon>
        <taxon>Eutheria</taxon>
        <taxon>Euarchontoglires</taxon>
        <taxon>Glires</taxon>
        <taxon>Rodentia</taxon>
        <taxon>Myomorpha</taxon>
        <taxon>Muroidea</taxon>
        <taxon>Cricetidae</taxon>
        <taxon>Arvicolinae</taxon>
        <taxon>Myodes</taxon>
    </lineage>
</organism>
<feature type="compositionally biased region" description="Basic residues" evidence="1">
    <location>
        <begin position="1192"/>
        <end position="1201"/>
    </location>
</feature>
<feature type="region of interest" description="Disordered" evidence="1">
    <location>
        <begin position="718"/>
        <end position="738"/>
    </location>
</feature>
<feature type="region of interest" description="Disordered" evidence="1">
    <location>
        <begin position="1111"/>
        <end position="1219"/>
    </location>
</feature>
<proteinExistence type="predicted"/>